<comment type="caution">
    <text evidence="3">The sequence shown here is derived from an EMBL/GenBank/DDBJ whole genome shotgun (WGS) entry which is preliminary data.</text>
</comment>
<dbReference type="InterPro" id="IPR036877">
    <property type="entry name" value="SUI1_dom_sf"/>
</dbReference>
<dbReference type="InterPro" id="IPR041366">
    <property type="entry name" value="Pre-PUA"/>
</dbReference>
<evidence type="ECO:0000259" key="2">
    <source>
        <dbReference type="PROSITE" id="PS50296"/>
    </source>
</evidence>
<dbReference type="GO" id="GO:0001731">
    <property type="term" value="P:formation of translation preinitiation complex"/>
    <property type="evidence" value="ECO:0007669"/>
    <property type="project" value="InterPro"/>
</dbReference>
<dbReference type="AlphaFoldDB" id="A0A5A8CIR0"/>
<feature type="region of interest" description="Disordered" evidence="1">
    <location>
        <begin position="807"/>
        <end position="836"/>
    </location>
</feature>
<protein>
    <recommendedName>
        <fullName evidence="2">SUI1 domain-containing protein</fullName>
    </recommendedName>
</protein>
<dbReference type="SUPFAM" id="SSF88697">
    <property type="entry name" value="PUA domain-like"/>
    <property type="match status" value="1"/>
</dbReference>
<dbReference type="Proteomes" id="UP000323011">
    <property type="component" value="Unassembled WGS sequence"/>
</dbReference>
<dbReference type="InterPro" id="IPR039759">
    <property type="entry name" value="eIF2D_SUI1"/>
</dbReference>
<dbReference type="InterPro" id="IPR057429">
    <property type="entry name" value="WH_eIF2D"/>
</dbReference>
<gene>
    <name evidence="3" type="ORF">FNF29_03478</name>
</gene>
<dbReference type="Pfam" id="PF01253">
    <property type="entry name" value="SUI1"/>
    <property type="match status" value="1"/>
</dbReference>
<dbReference type="SUPFAM" id="SSF55159">
    <property type="entry name" value="eIF1-like"/>
    <property type="match status" value="1"/>
</dbReference>
<dbReference type="Pfam" id="PF26292">
    <property type="entry name" value="PUA_elF2D"/>
    <property type="match status" value="1"/>
</dbReference>
<dbReference type="Gene3D" id="3.10.400.20">
    <property type="match status" value="1"/>
</dbReference>
<dbReference type="GO" id="GO:0003743">
    <property type="term" value="F:translation initiation factor activity"/>
    <property type="evidence" value="ECO:0007669"/>
    <property type="project" value="InterPro"/>
</dbReference>
<evidence type="ECO:0000313" key="4">
    <source>
        <dbReference type="Proteomes" id="UP000323011"/>
    </source>
</evidence>
<reference evidence="3 4" key="1">
    <citation type="submission" date="2019-07" db="EMBL/GenBank/DDBJ databases">
        <title>Genomes of Cafeteria roenbergensis.</title>
        <authorList>
            <person name="Fischer M.G."/>
            <person name="Hackl T."/>
            <person name="Roman M."/>
        </authorList>
    </citation>
    <scope>NUCLEOTIDE SEQUENCE [LARGE SCALE GENOMIC DNA]</scope>
    <source>
        <strain evidence="3 4">BVI</strain>
    </source>
</reference>
<dbReference type="CDD" id="cd21156">
    <property type="entry name" value="PUA_eIF2d-like"/>
    <property type="match status" value="1"/>
</dbReference>
<dbReference type="CDD" id="cd11608">
    <property type="entry name" value="eIF2D_C"/>
    <property type="match status" value="1"/>
</dbReference>
<organism evidence="3 4">
    <name type="scientific">Cafeteria roenbergensis</name>
    <name type="common">Marine flagellate</name>
    <dbReference type="NCBI Taxonomy" id="33653"/>
    <lineage>
        <taxon>Eukaryota</taxon>
        <taxon>Sar</taxon>
        <taxon>Stramenopiles</taxon>
        <taxon>Bigyra</taxon>
        <taxon>Opalozoa</taxon>
        <taxon>Bicosoecida</taxon>
        <taxon>Cafeteriaceae</taxon>
        <taxon>Cafeteria</taxon>
    </lineage>
</organism>
<feature type="compositionally biased region" description="Gly residues" evidence="1">
    <location>
        <begin position="619"/>
        <end position="629"/>
    </location>
</feature>
<feature type="region of interest" description="Disordered" evidence="1">
    <location>
        <begin position="618"/>
        <end position="637"/>
    </location>
</feature>
<dbReference type="InterPro" id="IPR015947">
    <property type="entry name" value="PUA-like_sf"/>
</dbReference>
<evidence type="ECO:0000313" key="3">
    <source>
        <dbReference type="EMBL" id="KAA0152955.1"/>
    </source>
</evidence>
<sequence length="836" mass="85428">MFAKEHDVSASTQSLLKNKERRRFREALAELARGAEGVVDALVPAKANVEATKLKSKVVLFSLQGEACPLVFDISLGKGKQEFVPTVFAAWRQPAVLPHILVHQHVSLPLLRGADLMAPGVLVPPASGLPDLAKGAPVLIRALGNPMPFAVGVMDVSTADALAGGMRGRLVRILHRFRDALWEAGGRAVPNEGFGRSSISALPEFLAGDIASHGWTTAEEALPEGAGEEDGSGGGEEDGGGEEEEDGGGEEEEGEEGEEDSAGAGAGAAAAAAAAASSAAPGDGSASGAGGPAPPDSAPAAVPEELAAMAADPSELLLACTLQALKTRLRASALPLLSNAFFASFVLPCRPRGSTVDAKKSRWGGVGALLKFLEEQGVMVLGTNEEETATLIEKFDKTHPMVADHRAWPKGVTVEADDAARAAAEAEAAGDGPIGAEAATLVPPAVEDFFKPRTQAERVYAVVLQEVAKRAWLRISAAVAEAGAAARKAALSALGPDVTEESLDEDAAAAVATAVAKAERDARDAAEAGAPELPGVDVSHLRHRSRDGMSDAEQRRLALVAPMRLLRTRLFAPSESTRVLGLYASIRGLKDAPERTAMLVDEPLAAALSVTPEALRRAGGVGGSGGGRRGAAASGAGPAFPRLPGAAADAEAAASAAAADAASAAQAALEATLPPLAEVAPASTPIGCLPKKDAAIRFSKAHDPWYLLTRATGDQDCKAGTPPCVNVIVEQVRGRKKHVTHIRGLESLGLPIEPLARQSKKLFACSATTQAVPTDPSRTEAMVQGDVGEGVVEFLVKAYGLPRRLVDLKGGSGGGKPKGGSGGGGGGGGGGKKKRK</sequence>
<dbReference type="InterPro" id="IPR048248">
    <property type="entry name" value="PUA_eIF2d-like"/>
</dbReference>
<dbReference type="EMBL" id="VLTN01000018">
    <property type="protein sequence ID" value="KAA0152955.1"/>
    <property type="molecule type" value="Genomic_DNA"/>
</dbReference>
<dbReference type="InterPro" id="IPR001950">
    <property type="entry name" value="SUI1"/>
</dbReference>
<dbReference type="PROSITE" id="PS50296">
    <property type="entry name" value="SUI1"/>
    <property type="match status" value="1"/>
</dbReference>
<dbReference type="PROSITE" id="PS50890">
    <property type="entry name" value="PUA"/>
    <property type="match status" value="1"/>
</dbReference>
<feature type="domain" description="SUI1" evidence="2">
    <location>
        <begin position="726"/>
        <end position="799"/>
    </location>
</feature>
<dbReference type="Gene3D" id="3.30.780.10">
    <property type="entry name" value="SUI1-like domain"/>
    <property type="match status" value="1"/>
</dbReference>
<dbReference type="InterPro" id="IPR039757">
    <property type="entry name" value="EIF2D"/>
</dbReference>
<name>A0A5A8CIR0_CAFRO</name>
<dbReference type="PANTHER" id="PTHR12217">
    <property type="entry name" value="EUKARYOTIC TRANSLATION INITIATION FACTOR 2D"/>
    <property type="match status" value="1"/>
</dbReference>
<dbReference type="Pfam" id="PF17832">
    <property type="entry name" value="Pre-PUA"/>
    <property type="match status" value="1"/>
</dbReference>
<proteinExistence type="predicted"/>
<accession>A0A5A8CIR0</accession>
<feature type="compositionally biased region" description="Low complexity" evidence="1">
    <location>
        <begin position="267"/>
        <end position="284"/>
    </location>
</feature>
<evidence type="ECO:0000256" key="1">
    <source>
        <dbReference type="SAM" id="MobiDB-lite"/>
    </source>
</evidence>
<feature type="compositionally biased region" description="Gly residues" evidence="1">
    <location>
        <begin position="810"/>
        <end position="830"/>
    </location>
</feature>
<feature type="compositionally biased region" description="Acidic residues" evidence="1">
    <location>
        <begin position="226"/>
        <end position="261"/>
    </location>
</feature>
<keyword evidence="4" id="KW-1185">Reference proteome</keyword>
<feature type="region of interest" description="Disordered" evidence="1">
    <location>
        <begin position="221"/>
        <end position="300"/>
    </location>
</feature>
<dbReference type="Pfam" id="PF25304">
    <property type="entry name" value="WHD_eIF2D"/>
    <property type="match status" value="1"/>
</dbReference>
<dbReference type="PANTHER" id="PTHR12217:SF4">
    <property type="entry name" value="EUKARYOTIC TRANSLATION INITIATION FACTOR 2D"/>
    <property type="match status" value="1"/>
</dbReference>